<feature type="transmembrane region" description="Helical" evidence="7">
    <location>
        <begin position="456"/>
        <end position="481"/>
    </location>
</feature>
<dbReference type="PROSITE" id="PS00122">
    <property type="entry name" value="CARBOXYLESTERASE_B_1"/>
    <property type="match status" value="1"/>
</dbReference>
<dbReference type="EMBL" id="BDGU01000421">
    <property type="protein sequence ID" value="GAW07289.1"/>
    <property type="molecule type" value="Genomic_DNA"/>
</dbReference>
<dbReference type="CDD" id="cd17323">
    <property type="entry name" value="MFS_Tpo1_MDR_like"/>
    <property type="match status" value="1"/>
</dbReference>
<dbReference type="InterPro" id="IPR002018">
    <property type="entry name" value="CarbesteraseB"/>
</dbReference>
<evidence type="ECO:0000256" key="5">
    <source>
        <dbReference type="ARBA" id="ARBA00022989"/>
    </source>
</evidence>
<accession>A0A1Q3EJE6</accession>
<reference evidence="9 10" key="2">
    <citation type="submission" date="2017-02" db="EMBL/GenBank/DDBJ databases">
        <title>A genome survey and senescence transcriptome analysis in Lentinula edodes.</title>
        <authorList>
            <person name="Sakamoto Y."/>
            <person name="Nakade K."/>
            <person name="Sato S."/>
            <person name="Yoshida Y."/>
            <person name="Miyazaki K."/>
            <person name="Natsume S."/>
            <person name="Konno N."/>
        </authorList>
    </citation>
    <scope>NUCLEOTIDE SEQUENCE [LARGE SCALE GENOMIC DNA]</scope>
    <source>
        <strain evidence="9 10">NBRC 111202</strain>
    </source>
</reference>
<evidence type="ECO:0000256" key="2">
    <source>
        <dbReference type="ARBA" id="ARBA00005964"/>
    </source>
</evidence>
<feature type="transmembrane region" description="Helical" evidence="7">
    <location>
        <begin position="391"/>
        <end position="410"/>
    </location>
</feature>
<feature type="transmembrane region" description="Helical" evidence="7">
    <location>
        <begin position="152"/>
        <end position="171"/>
    </location>
</feature>
<feature type="transmembrane region" description="Helical" evidence="7">
    <location>
        <begin position="431"/>
        <end position="450"/>
    </location>
</feature>
<comment type="similarity">
    <text evidence="2">Belongs to the type-B carboxylesterase/lipase family.</text>
</comment>
<dbReference type="PROSITE" id="PS50850">
    <property type="entry name" value="MFS"/>
    <property type="match status" value="1"/>
</dbReference>
<dbReference type="GO" id="GO:0016787">
    <property type="term" value="F:hydrolase activity"/>
    <property type="evidence" value="ECO:0007669"/>
    <property type="project" value="UniProtKB-KW"/>
</dbReference>
<evidence type="ECO:0000256" key="4">
    <source>
        <dbReference type="ARBA" id="ARBA00022801"/>
    </source>
</evidence>
<evidence type="ECO:0000256" key="7">
    <source>
        <dbReference type="SAM" id="Phobius"/>
    </source>
</evidence>
<dbReference type="Gene3D" id="3.40.50.1820">
    <property type="entry name" value="alpha/beta hydrolase"/>
    <property type="match status" value="2"/>
</dbReference>
<feature type="transmembrane region" description="Helical" evidence="7">
    <location>
        <begin position="525"/>
        <end position="545"/>
    </location>
</feature>
<sequence length="1315" mass="145179">MSASQLDNLATHTSTLPIRHIMEHTSSHSAQSSVTMLDAPPTIRPSHPSQLDSEIADDQARMEMYGGDDVREPPLLSPKKELPSFEVSSPSSAPVTWDGPQDPHNPQNWTVLRKWLLTILCAGMTINVTFASSAPSAATSRIIEQFGISDEVSYLVTSVFLLGYVFGPFVFGPGSEWFGRKPVLVLGMSAYTLFILGQVFAPNIQTLLVTRFFSGFFAVAPLTIGGGLLADIWSAGGRGPATSVFAASVFLGPVLGPLVGGFVAESKLKWNWIFWVMFIFAGASTLAMVVFLPETYAPVLLLRKAKKMRKEAETPEIAKTIYAEHEKQDFTLGPLLHRTLFRPFQMLLLEPILVLVTVYLSIVYGVLYALFEAFPVIFVERHGFTLSQNGLIFIGVGIGSTLGALTNFYFSLQYSKHIDHWKGFPPAEYRLYGAMVGGPALVVGAFWLGWTGEYASVHWAVPVVATIVLGFAISLIFMSFLSYLIDTYLMYSASAFAANTTIRSLVAAAFPLFTVQMYTKLGINWASTLVGLIGLVMAPSPFLFYKYGARIRQKSKFAPCIDLKIAKELEEEERQKVEGKMTNGEQCRCRCRPSYINRRILFSPVLPLCHPYLPSPAMFKRIVATLAIASVAWAEAQQANLTVYTRTGTFVGGLNDTYPDVRHFKYVPYAKPPVGSRRWTSPQHLDNSSEVIDSTVFGPACSQYVSAIPTVWAMNITGNLVVNYGESLLAGEFAQNSAEDCLTLAIWTPANATADSNLPVIHFFTGGGDVTGGINIPTQLPANWVHRSQSHIIVTTNYRVNIFSHPHALGLDGNGNFAMQDQRVAIEWVAENIAAFGGDPSRITIWGQSAGSGMVDAYLATWYDDPIASGAIMSSAFAIGYPALTEDYDGLNFTFVAKSLGCDFSDPKVELECMRHVPVARIENFVGQYQDNSTLVNTSQSAITFTRQVDHKYVFANYTERHLEGKYAQIPTIFGTTAREFSALLPYEEDGPAEDLITEDTLIFVCGAYNTSKLLDQAGLSTYRYEWAGNFTNIAPVPWLGAYHYSDLYMFFGTYLIAPGEITDLEVQTSERMQDYFLDFITDPSSMESKGWPAYDVTAEIPSKGLVISLARCTTPHHEKKIIKGISNLMYSATIIFAYVCIKSIRLRFLHSFTNLLLLRCRAFYRNIMHFNPTFVFIALLSIVHAAPLNGPKNTDLINKALQVQPGRLVNVIFQGNEVDPGSSEQYKQNAEKILEAWYKSTKMVIPEGGFYIVTSGNSGKNRDGTLEFSVWGPAVSEKCQYEHSGCLIKYTPETQSVTIIGGPARSLLSRFSLA</sequence>
<proteinExistence type="inferred from homology"/>
<keyword evidence="3 7" id="KW-0812">Transmembrane</keyword>
<dbReference type="SUPFAM" id="SSF53474">
    <property type="entry name" value="alpha/beta-Hydrolases"/>
    <property type="match status" value="1"/>
</dbReference>
<name>A0A1Q3EJE6_LENED</name>
<feature type="transmembrane region" description="Helical" evidence="7">
    <location>
        <begin position="347"/>
        <end position="371"/>
    </location>
</feature>
<dbReference type="Pfam" id="PF07690">
    <property type="entry name" value="MFS_1"/>
    <property type="match status" value="1"/>
</dbReference>
<comment type="subcellular location">
    <subcellularLocation>
        <location evidence="1">Membrane</location>
        <topology evidence="1">Multi-pass membrane protein</topology>
    </subcellularLocation>
</comment>
<dbReference type="InterPro" id="IPR019826">
    <property type="entry name" value="Carboxylesterase_B_AS"/>
</dbReference>
<dbReference type="InterPro" id="IPR036259">
    <property type="entry name" value="MFS_trans_sf"/>
</dbReference>
<evidence type="ECO:0000256" key="6">
    <source>
        <dbReference type="ARBA" id="ARBA00023136"/>
    </source>
</evidence>
<dbReference type="PANTHER" id="PTHR23502">
    <property type="entry name" value="MAJOR FACILITATOR SUPERFAMILY"/>
    <property type="match status" value="1"/>
</dbReference>
<feature type="transmembrane region" description="Helical" evidence="7">
    <location>
        <begin position="270"/>
        <end position="302"/>
    </location>
</feature>
<dbReference type="GO" id="GO:0022857">
    <property type="term" value="F:transmembrane transporter activity"/>
    <property type="evidence" value="ECO:0007669"/>
    <property type="project" value="InterPro"/>
</dbReference>
<gene>
    <name evidence="9" type="ORF">LENED_009268</name>
</gene>
<evidence type="ECO:0000259" key="8">
    <source>
        <dbReference type="PROSITE" id="PS50850"/>
    </source>
</evidence>
<dbReference type="Pfam" id="PF00135">
    <property type="entry name" value="COesterase"/>
    <property type="match status" value="2"/>
</dbReference>
<keyword evidence="10" id="KW-1185">Reference proteome</keyword>
<dbReference type="InterPro" id="IPR011701">
    <property type="entry name" value="MFS"/>
</dbReference>
<feature type="transmembrane region" description="Helical" evidence="7">
    <location>
        <begin position="213"/>
        <end position="232"/>
    </location>
</feature>
<keyword evidence="5 7" id="KW-1133">Transmembrane helix</keyword>
<dbReference type="GO" id="GO:0005886">
    <property type="term" value="C:plasma membrane"/>
    <property type="evidence" value="ECO:0007669"/>
    <property type="project" value="TreeGrafter"/>
</dbReference>
<comment type="caution">
    <text evidence="9">The sequence shown here is derived from an EMBL/GenBank/DDBJ whole genome shotgun (WGS) entry which is preliminary data.</text>
</comment>
<dbReference type="InterPro" id="IPR020846">
    <property type="entry name" value="MFS_dom"/>
</dbReference>
<feature type="transmembrane region" description="Helical" evidence="7">
    <location>
        <begin position="183"/>
        <end position="201"/>
    </location>
</feature>
<evidence type="ECO:0000313" key="9">
    <source>
        <dbReference type="EMBL" id="GAW07289.1"/>
    </source>
</evidence>
<dbReference type="Gene3D" id="1.20.1250.20">
    <property type="entry name" value="MFS general substrate transporter like domains"/>
    <property type="match status" value="1"/>
</dbReference>
<reference evidence="9 10" key="1">
    <citation type="submission" date="2016-08" db="EMBL/GenBank/DDBJ databases">
        <authorList>
            <consortium name="Lentinula edodes genome sequencing consortium"/>
            <person name="Sakamoto Y."/>
            <person name="Nakade K."/>
            <person name="Sato S."/>
            <person name="Yoshida Y."/>
            <person name="Miyazaki K."/>
            <person name="Natsume S."/>
            <person name="Konno N."/>
        </authorList>
    </citation>
    <scope>NUCLEOTIDE SEQUENCE [LARGE SCALE GENOMIC DNA]</scope>
    <source>
        <strain evidence="9 10">NBRC 111202</strain>
    </source>
</reference>
<feature type="domain" description="Major facilitator superfamily (MFS) profile" evidence="8">
    <location>
        <begin position="111"/>
        <end position="552"/>
    </location>
</feature>
<dbReference type="SUPFAM" id="SSF103473">
    <property type="entry name" value="MFS general substrate transporter"/>
    <property type="match status" value="1"/>
</dbReference>
<evidence type="ECO:0000256" key="3">
    <source>
        <dbReference type="ARBA" id="ARBA00022692"/>
    </source>
</evidence>
<dbReference type="STRING" id="5353.A0A1Q3EJE6"/>
<evidence type="ECO:0000313" key="10">
    <source>
        <dbReference type="Proteomes" id="UP000188533"/>
    </source>
</evidence>
<keyword evidence="4" id="KW-0378">Hydrolase</keyword>
<dbReference type="PANTHER" id="PTHR23502:SF74">
    <property type="entry name" value="MAJOR FACILITATOR SUPERFAMILY (MFS) PROFILE DOMAIN-CONTAINING PROTEIN"/>
    <property type="match status" value="1"/>
</dbReference>
<evidence type="ECO:0000256" key="1">
    <source>
        <dbReference type="ARBA" id="ARBA00004141"/>
    </source>
</evidence>
<dbReference type="Proteomes" id="UP000188533">
    <property type="component" value="Unassembled WGS sequence"/>
</dbReference>
<feature type="transmembrane region" description="Helical" evidence="7">
    <location>
        <begin position="244"/>
        <end position="264"/>
    </location>
</feature>
<dbReference type="InterPro" id="IPR029058">
    <property type="entry name" value="AB_hydrolase_fold"/>
</dbReference>
<feature type="transmembrane region" description="Helical" evidence="7">
    <location>
        <begin position="115"/>
        <end position="132"/>
    </location>
</feature>
<dbReference type="FunFam" id="1.20.1250.20:FF:000011">
    <property type="entry name" value="MFS multidrug transporter, putative"/>
    <property type="match status" value="1"/>
</dbReference>
<protein>
    <submittedName>
        <fullName evidence="9">MFS polyamine transporter</fullName>
    </submittedName>
</protein>
<feature type="transmembrane region" description="Helical" evidence="7">
    <location>
        <begin position="488"/>
        <end position="513"/>
    </location>
</feature>
<keyword evidence="6 7" id="KW-0472">Membrane</keyword>
<organism evidence="9 10">
    <name type="scientific">Lentinula edodes</name>
    <name type="common">Shiitake mushroom</name>
    <name type="synonym">Lentinus edodes</name>
    <dbReference type="NCBI Taxonomy" id="5353"/>
    <lineage>
        <taxon>Eukaryota</taxon>
        <taxon>Fungi</taxon>
        <taxon>Dikarya</taxon>
        <taxon>Basidiomycota</taxon>
        <taxon>Agaricomycotina</taxon>
        <taxon>Agaricomycetes</taxon>
        <taxon>Agaricomycetidae</taxon>
        <taxon>Agaricales</taxon>
        <taxon>Marasmiineae</taxon>
        <taxon>Omphalotaceae</taxon>
        <taxon>Lentinula</taxon>
    </lineage>
</organism>